<feature type="domain" description="Tetrapyrrole biosynthesis glutamyl-tRNA reductase dimerisation" evidence="1">
    <location>
        <begin position="3"/>
        <end position="88"/>
    </location>
</feature>
<evidence type="ECO:0000313" key="2">
    <source>
        <dbReference type="EMBL" id="UOQ54319.1"/>
    </source>
</evidence>
<name>A0ABY4FCN0_9BACT</name>
<gene>
    <name evidence="2" type="ORF">MUN80_06060</name>
</gene>
<accession>A0ABY4FCN0</accession>
<keyword evidence="3" id="KW-1185">Reference proteome</keyword>
<reference evidence="2 3" key="1">
    <citation type="submission" date="2022-04" db="EMBL/GenBank/DDBJ databases">
        <title>Hymenobacter sp. isolated from the air.</title>
        <authorList>
            <person name="Won M."/>
            <person name="Lee C.-M."/>
            <person name="Woen H.-Y."/>
            <person name="Kwon S.-W."/>
        </authorList>
    </citation>
    <scope>NUCLEOTIDE SEQUENCE [LARGE SCALE GENOMIC DNA]</scope>
    <source>
        <strain evidence="3">5116 S-27</strain>
    </source>
</reference>
<evidence type="ECO:0000259" key="1">
    <source>
        <dbReference type="Pfam" id="PF00745"/>
    </source>
</evidence>
<evidence type="ECO:0000313" key="3">
    <source>
        <dbReference type="Proteomes" id="UP000831785"/>
    </source>
</evidence>
<sequence>MEDLRERNSEMEFSATAQKLENALEQLRQEEMRRYGKKLKPEETGLLEEMTKSLLQRVLRQPLLQLQAACCRGETGPLMDSLTELFDLKDHPAATA</sequence>
<dbReference type="EMBL" id="CP095049">
    <property type="protein sequence ID" value="UOQ54319.1"/>
    <property type="molecule type" value="Genomic_DNA"/>
</dbReference>
<dbReference type="InterPro" id="IPR015896">
    <property type="entry name" value="4pyrrol_synth_GluRdtase_dimer"/>
</dbReference>
<protein>
    <recommendedName>
        <fullName evidence="1">Tetrapyrrole biosynthesis glutamyl-tRNA reductase dimerisation domain-containing protein</fullName>
    </recommendedName>
</protein>
<dbReference type="SUPFAM" id="SSF69075">
    <property type="entry name" value="Glutamyl tRNA-reductase dimerization domain"/>
    <property type="match status" value="1"/>
</dbReference>
<dbReference type="InterPro" id="IPR036453">
    <property type="entry name" value="GluRdtase_dimer_dom_sf"/>
</dbReference>
<proteinExistence type="predicted"/>
<dbReference type="RefSeq" id="WP_244720960.1">
    <property type="nucleotide sequence ID" value="NZ_CP095049.1"/>
</dbReference>
<organism evidence="2 3">
    <name type="scientific">Hymenobacter cellulosivorans</name>
    <dbReference type="NCBI Taxonomy" id="2932249"/>
    <lineage>
        <taxon>Bacteria</taxon>
        <taxon>Pseudomonadati</taxon>
        <taxon>Bacteroidota</taxon>
        <taxon>Cytophagia</taxon>
        <taxon>Cytophagales</taxon>
        <taxon>Hymenobacteraceae</taxon>
        <taxon>Hymenobacter</taxon>
    </lineage>
</organism>
<dbReference type="Pfam" id="PF00745">
    <property type="entry name" value="GlutR_dimer"/>
    <property type="match status" value="1"/>
</dbReference>
<dbReference type="Proteomes" id="UP000831785">
    <property type="component" value="Chromosome"/>
</dbReference>